<gene>
    <name evidence="1" type="ORF">ACFO0S_09660</name>
</gene>
<accession>A0ABV8UVG3</accession>
<dbReference type="Proteomes" id="UP001595733">
    <property type="component" value="Unassembled WGS sequence"/>
</dbReference>
<comment type="caution">
    <text evidence="1">The sequence shown here is derived from an EMBL/GenBank/DDBJ whole genome shotgun (WGS) entry which is preliminary data.</text>
</comment>
<dbReference type="RefSeq" id="WP_378141782.1">
    <property type="nucleotide sequence ID" value="NZ_JBHSEF010000023.1"/>
</dbReference>
<proteinExistence type="predicted"/>
<dbReference type="EMBL" id="JBHSEF010000023">
    <property type="protein sequence ID" value="MFC4355312.1"/>
    <property type="molecule type" value="Genomic_DNA"/>
</dbReference>
<evidence type="ECO:0000313" key="1">
    <source>
        <dbReference type="EMBL" id="MFC4355312.1"/>
    </source>
</evidence>
<name>A0ABV8UVG3_9BACL</name>
<keyword evidence="2" id="KW-1185">Reference proteome</keyword>
<organism evidence="1 2">
    <name type="scientific">Chryseomicrobium palamuruense</name>
    <dbReference type="NCBI Taxonomy" id="682973"/>
    <lineage>
        <taxon>Bacteria</taxon>
        <taxon>Bacillati</taxon>
        <taxon>Bacillota</taxon>
        <taxon>Bacilli</taxon>
        <taxon>Bacillales</taxon>
        <taxon>Caryophanaceae</taxon>
        <taxon>Chryseomicrobium</taxon>
    </lineage>
</organism>
<protein>
    <submittedName>
        <fullName evidence="1">Uncharacterized protein</fullName>
    </submittedName>
</protein>
<reference evidence="2" key="1">
    <citation type="journal article" date="2019" name="Int. J. Syst. Evol. Microbiol.">
        <title>The Global Catalogue of Microorganisms (GCM) 10K type strain sequencing project: providing services to taxonomists for standard genome sequencing and annotation.</title>
        <authorList>
            <consortium name="The Broad Institute Genomics Platform"/>
            <consortium name="The Broad Institute Genome Sequencing Center for Infectious Disease"/>
            <person name="Wu L."/>
            <person name="Ma J."/>
        </authorList>
    </citation>
    <scope>NUCLEOTIDE SEQUENCE [LARGE SCALE GENOMIC DNA]</scope>
    <source>
        <strain evidence="2">CCUG 50353</strain>
    </source>
</reference>
<sequence>MTDFQPVVDEIKLIMVDSLLTDEFYTDLLKRLESIGYVATNTDAWMLSFSIQKVENDIKSECNTASIPDGLYFVAIDMICGEFLFSKKQSGTLVGFKIEQAIKAVQIGDTNVQFGSSDSSSHFDMLITFLRMNGRGEFASYRKIRW</sequence>
<evidence type="ECO:0000313" key="2">
    <source>
        <dbReference type="Proteomes" id="UP001595733"/>
    </source>
</evidence>